<keyword evidence="3 6" id="KW-0378">Hydrolase</keyword>
<comment type="caution">
    <text evidence="6">The sequence shown here is derived from an EMBL/GenBank/DDBJ whole genome shotgun (WGS) entry which is preliminary data.</text>
</comment>
<dbReference type="Gene3D" id="3.60.15.10">
    <property type="entry name" value="Ribonuclease Z/Hydroxyacylglutathione hydrolase-like"/>
    <property type="match status" value="1"/>
</dbReference>
<evidence type="ECO:0000313" key="7">
    <source>
        <dbReference type="Proteomes" id="UP000569951"/>
    </source>
</evidence>
<keyword evidence="7" id="KW-1185">Reference proteome</keyword>
<reference evidence="6 7" key="1">
    <citation type="submission" date="2020-08" db="EMBL/GenBank/DDBJ databases">
        <title>Genomic Encyclopedia of Type Strains, Phase IV (KMG-IV): sequencing the most valuable type-strain genomes for metagenomic binning, comparative biology and taxonomic classification.</title>
        <authorList>
            <person name="Goeker M."/>
        </authorList>
    </citation>
    <scope>NUCLEOTIDE SEQUENCE [LARGE SCALE GENOMIC DNA]</scope>
    <source>
        <strain evidence="6 7">DSM 21458</strain>
    </source>
</reference>
<evidence type="ECO:0000256" key="1">
    <source>
        <dbReference type="ARBA" id="ARBA00007749"/>
    </source>
</evidence>
<gene>
    <name evidence="6" type="ORF">HNR42_002839</name>
</gene>
<dbReference type="GO" id="GO:0046872">
    <property type="term" value="F:metal ion binding"/>
    <property type="evidence" value="ECO:0007669"/>
    <property type="project" value="UniProtKB-KW"/>
</dbReference>
<dbReference type="CDD" id="cd07720">
    <property type="entry name" value="OPHC2-like_MBL-fold"/>
    <property type="match status" value="1"/>
</dbReference>
<dbReference type="PANTHER" id="PTHR42978">
    <property type="entry name" value="QUORUM-QUENCHING LACTONASE YTNP-RELATED-RELATED"/>
    <property type="match status" value="1"/>
</dbReference>
<dbReference type="InterPro" id="IPR001279">
    <property type="entry name" value="Metallo-B-lactamas"/>
</dbReference>
<dbReference type="InterPro" id="IPR051013">
    <property type="entry name" value="MBL_superfamily_lactonases"/>
</dbReference>
<feature type="domain" description="Metallo-beta-lactamase" evidence="5">
    <location>
        <begin position="111"/>
        <end position="301"/>
    </location>
</feature>
<keyword evidence="2" id="KW-0479">Metal-binding</keyword>
<dbReference type="RefSeq" id="WP_183988154.1">
    <property type="nucleotide sequence ID" value="NZ_JACHHG010000011.1"/>
</dbReference>
<dbReference type="InterPro" id="IPR006311">
    <property type="entry name" value="TAT_signal"/>
</dbReference>
<dbReference type="PANTHER" id="PTHR42978:SF6">
    <property type="entry name" value="QUORUM-QUENCHING LACTONASE YTNP-RELATED"/>
    <property type="match status" value="1"/>
</dbReference>
<accession>A0A841I4R2</accession>
<dbReference type="InterPro" id="IPR019546">
    <property type="entry name" value="TAT_signal_bac_arc"/>
</dbReference>
<dbReference type="SUPFAM" id="SSF56281">
    <property type="entry name" value="Metallo-hydrolase/oxidoreductase"/>
    <property type="match status" value="1"/>
</dbReference>
<dbReference type="InterPro" id="IPR036866">
    <property type="entry name" value="RibonucZ/Hydroxyglut_hydro"/>
</dbReference>
<dbReference type="AlphaFoldDB" id="A0A841I4R2"/>
<dbReference type="SMART" id="SM00849">
    <property type="entry name" value="Lactamase_B"/>
    <property type="match status" value="1"/>
</dbReference>
<evidence type="ECO:0000256" key="3">
    <source>
        <dbReference type="ARBA" id="ARBA00022801"/>
    </source>
</evidence>
<dbReference type="Proteomes" id="UP000569951">
    <property type="component" value="Unassembled WGS sequence"/>
</dbReference>
<evidence type="ECO:0000256" key="4">
    <source>
        <dbReference type="ARBA" id="ARBA00022833"/>
    </source>
</evidence>
<keyword evidence="4" id="KW-0862">Zinc</keyword>
<dbReference type="GO" id="GO:0016787">
    <property type="term" value="F:hydrolase activity"/>
    <property type="evidence" value="ECO:0007669"/>
    <property type="project" value="UniProtKB-KW"/>
</dbReference>
<evidence type="ECO:0000259" key="5">
    <source>
        <dbReference type="SMART" id="SM00849"/>
    </source>
</evidence>
<dbReference type="NCBIfam" id="TIGR01409">
    <property type="entry name" value="TAT_signal_seq"/>
    <property type="match status" value="1"/>
</dbReference>
<dbReference type="EMBL" id="JACHHG010000011">
    <property type="protein sequence ID" value="MBB6099398.1"/>
    <property type="molecule type" value="Genomic_DNA"/>
</dbReference>
<comment type="similarity">
    <text evidence="1">Belongs to the metallo-beta-lactamase superfamily.</text>
</comment>
<evidence type="ECO:0000313" key="6">
    <source>
        <dbReference type="EMBL" id="MBB6099398.1"/>
    </source>
</evidence>
<dbReference type="Pfam" id="PF00753">
    <property type="entry name" value="Lactamase_B"/>
    <property type="match status" value="1"/>
</dbReference>
<evidence type="ECO:0000256" key="2">
    <source>
        <dbReference type="ARBA" id="ARBA00022723"/>
    </source>
</evidence>
<proteinExistence type="inferred from homology"/>
<name>A0A841I4R2_9DEIO</name>
<protein>
    <submittedName>
        <fullName evidence="6">Glyoxylase-like metal-dependent hydrolase (Beta-lactamase superfamily II)</fullName>
    </submittedName>
</protein>
<sequence length="326" mass="34806">MSGKSDDRTSPASLHRRDALKLLGVAGVSAALGGSTLLSARAQAQTPPPAPLNAAGFYKFKVGDYTVTVLSDGQAVGGNALPNWGANPELQDQFQATLRENFLNPERFVNNFNPMLVDTGTERVLIDTGRGGDAGRLVASLAAAGYQPEQVTVVFLTHGHGDHIGGVTSAPGTLRYPNARLVMGEAEFNFWAGQAQPNAAVQNNLIALRDRFTLVGEGATIVPGVTTVPAYGHTPGQMAVLVSSGNDQVMHLADAGGHYLLSFQYPQQYLGFDADKPAAVATRARLFDRAASERLKVVGYHYPWPGVAYVRKVGNAYQYVPVFYEF</sequence>
<organism evidence="6 7">
    <name type="scientific">Deinobacterium chartae</name>
    <dbReference type="NCBI Taxonomy" id="521158"/>
    <lineage>
        <taxon>Bacteria</taxon>
        <taxon>Thermotogati</taxon>
        <taxon>Deinococcota</taxon>
        <taxon>Deinococci</taxon>
        <taxon>Deinococcales</taxon>
        <taxon>Deinococcaceae</taxon>
        <taxon>Deinobacterium</taxon>
    </lineage>
</organism>
<dbReference type="PROSITE" id="PS51318">
    <property type="entry name" value="TAT"/>
    <property type="match status" value="1"/>
</dbReference>